<comment type="similarity">
    <text evidence="3">Belongs to the cyclophilin-type PPIase family.</text>
</comment>
<dbReference type="Proteomes" id="UP000664859">
    <property type="component" value="Unassembled WGS sequence"/>
</dbReference>
<dbReference type="GO" id="GO:0003755">
    <property type="term" value="F:peptidyl-prolyl cis-trans isomerase activity"/>
    <property type="evidence" value="ECO:0007669"/>
    <property type="project" value="UniProtKB-UniRule"/>
</dbReference>
<proteinExistence type="inferred from homology"/>
<organism evidence="5 6">
    <name type="scientific">Tribonema minus</name>
    <dbReference type="NCBI Taxonomy" id="303371"/>
    <lineage>
        <taxon>Eukaryota</taxon>
        <taxon>Sar</taxon>
        <taxon>Stramenopiles</taxon>
        <taxon>Ochrophyta</taxon>
        <taxon>PX clade</taxon>
        <taxon>Xanthophyceae</taxon>
        <taxon>Tribonematales</taxon>
        <taxon>Tribonemataceae</taxon>
        <taxon>Tribonema</taxon>
    </lineage>
</organism>
<evidence type="ECO:0000256" key="3">
    <source>
        <dbReference type="RuleBase" id="RU363019"/>
    </source>
</evidence>
<dbReference type="SUPFAM" id="SSF50891">
    <property type="entry name" value="Cyclophilin-like"/>
    <property type="match status" value="1"/>
</dbReference>
<feature type="signal peptide" evidence="3">
    <location>
        <begin position="1"/>
        <end position="18"/>
    </location>
</feature>
<dbReference type="InterPro" id="IPR002130">
    <property type="entry name" value="Cyclophilin-type_PPIase_dom"/>
</dbReference>
<name>A0A835YRY8_9STRA</name>
<feature type="domain" description="PPIase cyclophilin-type" evidence="4">
    <location>
        <begin position="80"/>
        <end position="210"/>
    </location>
</feature>
<dbReference type="InterPro" id="IPR029000">
    <property type="entry name" value="Cyclophilin-like_dom_sf"/>
</dbReference>
<comment type="caution">
    <text evidence="5">The sequence shown here is derived from an EMBL/GenBank/DDBJ whole genome shotgun (WGS) entry which is preliminary data.</text>
</comment>
<gene>
    <name evidence="5" type="ORF">JKP88DRAFT_94611</name>
</gene>
<reference evidence="5" key="1">
    <citation type="submission" date="2021-02" db="EMBL/GenBank/DDBJ databases">
        <title>First Annotated Genome of the Yellow-green Alga Tribonema minus.</title>
        <authorList>
            <person name="Mahan K.M."/>
        </authorList>
    </citation>
    <scope>NUCLEOTIDE SEQUENCE</scope>
    <source>
        <strain evidence="5">UTEX B ZZ1240</strain>
    </source>
</reference>
<dbReference type="PROSITE" id="PS51318">
    <property type="entry name" value="TAT"/>
    <property type="match status" value="1"/>
</dbReference>
<sequence>MLLLKYVLPLVVLATVGAFTLGPSLRGLANSSAVRMAAESGSAGMDRRQFVHDAAVGAAAGVGVAAAPKGAFAEGDPKVQFQVELAPGKQGTFVMQVHPDWAPKGAARFLELVDSDFFTDVRFFRVLKGFVAQFGISGDPQVSAKWRASAIRDDPVTQSNKRGTVVFATAGANTRTSQLFINFGDNAFLDKMGFSPIGEIVEGMDTVDSLYADYGEGAPRGKGPDQNAIQSRGNAYLKDKFPNLSYITNAKRI</sequence>
<feature type="chain" id="PRO_5033098681" description="Peptidyl-prolyl cis-trans isomerase" evidence="3">
    <location>
        <begin position="19"/>
        <end position="253"/>
    </location>
</feature>
<evidence type="ECO:0000256" key="1">
    <source>
        <dbReference type="ARBA" id="ARBA00023110"/>
    </source>
</evidence>
<keyword evidence="6" id="KW-1185">Reference proteome</keyword>
<keyword evidence="1 3" id="KW-0697">Rotamase</keyword>
<evidence type="ECO:0000259" key="4">
    <source>
        <dbReference type="PROSITE" id="PS50072"/>
    </source>
</evidence>
<dbReference type="AlphaFoldDB" id="A0A835YRY8"/>
<protein>
    <recommendedName>
        <fullName evidence="3">Peptidyl-prolyl cis-trans isomerase</fullName>
        <shortName evidence="3">PPIase</shortName>
        <ecNumber evidence="3">5.2.1.8</ecNumber>
    </recommendedName>
</protein>
<keyword evidence="3" id="KW-0732">Signal</keyword>
<evidence type="ECO:0000313" key="5">
    <source>
        <dbReference type="EMBL" id="KAG5176059.1"/>
    </source>
</evidence>
<evidence type="ECO:0000256" key="2">
    <source>
        <dbReference type="ARBA" id="ARBA00023235"/>
    </source>
</evidence>
<dbReference type="InterPro" id="IPR006311">
    <property type="entry name" value="TAT_signal"/>
</dbReference>
<accession>A0A835YRY8</accession>
<comment type="function">
    <text evidence="3">PPIases accelerate the folding of proteins. It catalyzes the cis-trans isomerization of proline imidic peptide bonds in oligopeptides.</text>
</comment>
<dbReference type="EMBL" id="JAFCMP010000541">
    <property type="protein sequence ID" value="KAG5176059.1"/>
    <property type="molecule type" value="Genomic_DNA"/>
</dbReference>
<dbReference type="Gene3D" id="2.40.100.10">
    <property type="entry name" value="Cyclophilin-like"/>
    <property type="match status" value="1"/>
</dbReference>
<comment type="catalytic activity">
    <reaction evidence="3">
        <text>[protein]-peptidylproline (omega=180) = [protein]-peptidylproline (omega=0)</text>
        <dbReference type="Rhea" id="RHEA:16237"/>
        <dbReference type="Rhea" id="RHEA-COMP:10747"/>
        <dbReference type="Rhea" id="RHEA-COMP:10748"/>
        <dbReference type="ChEBI" id="CHEBI:83833"/>
        <dbReference type="ChEBI" id="CHEBI:83834"/>
        <dbReference type="EC" id="5.2.1.8"/>
    </reaction>
</comment>
<keyword evidence="2 3" id="KW-0413">Isomerase</keyword>
<dbReference type="PROSITE" id="PS50072">
    <property type="entry name" value="CSA_PPIASE_2"/>
    <property type="match status" value="1"/>
</dbReference>
<dbReference type="PANTHER" id="PTHR43246">
    <property type="entry name" value="PEPTIDYL-PROLYL CIS-TRANS ISOMERASE CYP38, CHLOROPLASTIC"/>
    <property type="match status" value="1"/>
</dbReference>
<dbReference type="EC" id="5.2.1.8" evidence="3"/>
<dbReference type="InterPro" id="IPR044665">
    <property type="entry name" value="E_coli_cyclophilin_A-like"/>
</dbReference>
<dbReference type="OrthoDB" id="423037at2759"/>
<dbReference type="Pfam" id="PF00160">
    <property type="entry name" value="Pro_isomerase"/>
    <property type="match status" value="1"/>
</dbReference>
<evidence type="ECO:0000313" key="6">
    <source>
        <dbReference type="Proteomes" id="UP000664859"/>
    </source>
</evidence>
<dbReference type="PRINTS" id="PR00153">
    <property type="entry name" value="CSAPPISMRASE"/>
</dbReference>